<evidence type="ECO:0000256" key="2">
    <source>
        <dbReference type="ARBA" id="ARBA00005774"/>
    </source>
</evidence>
<evidence type="ECO:0000256" key="5">
    <source>
        <dbReference type="ARBA" id="ARBA00022989"/>
    </source>
</evidence>
<protein>
    <recommendedName>
        <fullName evidence="7">UPF0114 protein SAMN05444002_0353</fullName>
    </recommendedName>
</protein>
<dbReference type="EMBL" id="FSRL01000001">
    <property type="protein sequence ID" value="SIN78240.1"/>
    <property type="molecule type" value="Genomic_DNA"/>
</dbReference>
<dbReference type="PANTHER" id="PTHR38596:SF1">
    <property type="entry name" value="UPF0114 PROTEIN YQHA"/>
    <property type="match status" value="1"/>
</dbReference>
<keyword evidence="9" id="KW-1185">Reference proteome</keyword>
<organism evidence="8 9">
    <name type="scientific">Vannielia litorea</name>
    <dbReference type="NCBI Taxonomy" id="1217970"/>
    <lineage>
        <taxon>Bacteria</taxon>
        <taxon>Pseudomonadati</taxon>
        <taxon>Pseudomonadota</taxon>
        <taxon>Alphaproteobacteria</taxon>
        <taxon>Rhodobacterales</taxon>
        <taxon>Paracoccaceae</taxon>
        <taxon>Vannielia</taxon>
    </lineage>
</organism>
<feature type="transmembrane region" description="Helical" evidence="7">
    <location>
        <begin position="65"/>
        <end position="86"/>
    </location>
</feature>
<evidence type="ECO:0000256" key="7">
    <source>
        <dbReference type="HAMAP-Rule" id="MF_00143"/>
    </source>
</evidence>
<evidence type="ECO:0000256" key="6">
    <source>
        <dbReference type="ARBA" id="ARBA00023136"/>
    </source>
</evidence>
<dbReference type="PANTHER" id="PTHR38596">
    <property type="entry name" value="UPF0114 PROTEIN YQHA"/>
    <property type="match status" value="1"/>
</dbReference>
<sequence>MPEPKPDETHPLERSIERGLFNARWLMAPMYLGLSLCLAMLTFIFLRELIYYAPQVLTMSADKSILVVLTLIDLSLAGNLLLIVLFSGYENFVSKLDIGDPEDRPAWMGTVDFSGLKMKLIGSIVAISAIHLLKRFMEIGRDEADAIYGEQELFWLVVIHLTFVTSGVLMALMDWLTARAKKG</sequence>
<feature type="transmembrane region" description="Helical" evidence="7">
    <location>
        <begin position="30"/>
        <end position="53"/>
    </location>
</feature>
<dbReference type="InterPro" id="IPR005134">
    <property type="entry name" value="UPF0114"/>
</dbReference>
<dbReference type="OrthoDB" id="9783569at2"/>
<dbReference type="GO" id="GO:0005886">
    <property type="term" value="C:plasma membrane"/>
    <property type="evidence" value="ECO:0007669"/>
    <property type="project" value="UniProtKB-SubCell"/>
</dbReference>
<evidence type="ECO:0000256" key="4">
    <source>
        <dbReference type="ARBA" id="ARBA00022692"/>
    </source>
</evidence>
<evidence type="ECO:0000256" key="1">
    <source>
        <dbReference type="ARBA" id="ARBA00004651"/>
    </source>
</evidence>
<name>A0A1N6E5C8_9RHOB</name>
<dbReference type="Pfam" id="PF03350">
    <property type="entry name" value="UPF0114"/>
    <property type="match status" value="1"/>
</dbReference>
<proteinExistence type="inferred from homology"/>
<evidence type="ECO:0000313" key="8">
    <source>
        <dbReference type="EMBL" id="SIN78240.1"/>
    </source>
</evidence>
<dbReference type="NCBIfam" id="TIGR00645">
    <property type="entry name" value="HI0507"/>
    <property type="match status" value="1"/>
</dbReference>
<comment type="similarity">
    <text evidence="2 7">Belongs to the UPF0114 family.</text>
</comment>
<dbReference type="RefSeq" id="WP_074254546.1">
    <property type="nucleotide sequence ID" value="NZ_FSRL01000001.1"/>
</dbReference>
<gene>
    <name evidence="8" type="ORF">SAMN05444002_0353</name>
</gene>
<dbReference type="HAMAP" id="MF_00143">
    <property type="entry name" value="UPF0114"/>
    <property type="match status" value="1"/>
</dbReference>
<dbReference type="AlphaFoldDB" id="A0A1N6E5C8"/>
<feature type="transmembrane region" description="Helical" evidence="7">
    <location>
        <begin position="153"/>
        <end position="173"/>
    </location>
</feature>
<evidence type="ECO:0000256" key="3">
    <source>
        <dbReference type="ARBA" id="ARBA00022475"/>
    </source>
</evidence>
<feature type="transmembrane region" description="Helical" evidence="7">
    <location>
        <begin position="106"/>
        <end position="133"/>
    </location>
</feature>
<reference evidence="9" key="1">
    <citation type="submission" date="2016-11" db="EMBL/GenBank/DDBJ databases">
        <authorList>
            <person name="Varghese N."/>
            <person name="Submissions S."/>
        </authorList>
    </citation>
    <scope>NUCLEOTIDE SEQUENCE [LARGE SCALE GENOMIC DNA]</scope>
    <source>
        <strain evidence="9">DSM 29440</strain>
    </source>
</reference>
<dbReference type="Proteomes" id="UP000184932">
    <property type="component" value="Unassembled WGS sequence"/>
</dbReference>
<keyword evidence="3 7" id="KW-1003">Cell membrane</keyword>
<accession>A0A1N6E5C8</accession>
<keyword evidence="6 7" id="KW-0472">Membrane</keyword>
<dbReference type="InterPro" id="IPR020761">
    <property type="entry name" value="UPF0114_bac"/>
</dbReference>
<evidence type="ECO:0000313" key="9">
    <source>
        <dbReference type="Proteomes" id="UP000184932"/>
    </source>
</evidence>
<keyword evidence="5 7" id="KW-1133">Transmembrane helix</keyword>
<keyword evidence="4 7" id="KW-0812">Transmembrane</keyword>
<comment type="subcellular location">
    <subcellularLocation>
        <location evidence="1 7">Cell membrane</location>
        <topology evidence="1 7">Multi-pass membrane protein</topology>
    </subcellularLocation>
</comment>